<comment type="similarity">
    <text evidence="1">Belongs to the bacterial ribosomal protein bL27 family.</text>
</comment>
<dbReference type="AlphaFoldDB" id="B6K4S4"/>
<dbReference type="Pfam" id="PF01016">
    <property type="entry name" value="Ribosomal_L27"/>
    <property type="match status" value="1"/>
</dbReference>
<dbReference type="GO" id="GO:0006412">
    <property type="term" value="P:translation"/>
    <property type="evidence" value="ECO:0007669"/>
    <property type="project" value="InterPro"/>
</dbReference>
<evidence type="ECO:0000256" key="1">
    <source>
        <dbReference type="ARBA" id="ARBA00010797"/>
    </source>
</evidence>
<sequence>MLYKVTSLSGRCFFWNSGNLLNTVTLSRTLATTAVLQSAKRGGGSTQNNRNSAGRRLGVKLVHNQFVRANQIIVRQRGTKYHPGANVGLGRDHTLYALVTGYVKFYKQTPESRRRLIGVSFDPSIDFPRPSDEPSLRRVNKYIIS</sequence>
<keyword evidence="2 5" id="KW-0689">Ribosomal protein</keyword>
<dbReference type="SUPFAM" id="SSF110324">
    <property type="entry name" value="Ribosomal L27 protein-like"/>
    <property type="match status" value="1"/>
</dbReference>
<evidence type="ECO:0000256" key="4">
    <source>
        <dbReference type="ARBA" id="ARBA00035267"/>
    </source>
</evidence>
<protein>
    <recommendedName>
        <fullName evidence="4">Large ribosomal subunit protein bL27m</fullName>
    </recommendedName>
</protein>
<accession>B6K4S4</accession>
<dbReference type="eggNOG" id="KOG4600">
    <property type="taxonomic scope" value="Eukaryota"/>
</dbReference>
<dbReference type="GO" id="GO:0005762">
    <property type="term" value="C:mitochondrial large ribosomal subunit"/>
    <property type="evidence" value="ECO:0000318"/>
    <property type="project" value="GO_Central"/>
</dbReference>
<dbReference type="RefSeq" id="XP_002174774.1">
    <property type="nucleotide sequence ID" value="XM_002174738.2"/>
</dbReference>
<dbReference type="Gene3D" id="2.40.50.100">
    <property type="match status" value="1"/>
</dbReference>
<dbReference type="NCBIfam" id="TIGR00062">
    <property type="entry name" value="L27"/>
    <property type="match status" value="1"/>
</dbReference>
<evidence type="ECO:0000313" key="5">
    <source>
        <dbReference type="EMBL" id="EEB08481.1"/>
    </source>
</evidence>
<evidence type="ECO:0000256" key="3">
    <source>
        <dbReference type="ARBA" id="ARBA00023274"/>
    </source>
</evidence>
<dbReference type="OMA" id="FYKDAQH"/>
<proteinExistence type="inferred from homology"/>
<gene>
    <name evidence="6" type="primary">mrp7</name>
    <name evidence="5" type="ORF">SJAG_03636</name>
</gene>
<dbReference type="EMBL" id="KE651167">
    <property type="protein sequence ID" value="EEB08481.1"/>
    <property type="molecule type" value="Genomic_DNA"/>
</dbReference>
<evidence type="ECO:0000313" key="6">
    <source>
        <dbReference type="JaponicusDB" id="SJAG_03636"/>
    </source>
</evidence>
<dbReference type="PANTHER" id="PTHR15893:SF0">
    <property type="entry name" value="LARGE RIBOSOMAL SUBUNIT PROTEIN BL27M"/>
    <property type="match status" value="1"/>
</dbReference>
<dbReference type="GO" id="GO:0003735">
    <property type="term" value="F:structural constituent of ribosome"/>
    <property type="evidence" value="ECO:0000318"/>
    <property type="project" value="GO_Central"/>
</dbReference>
<dbReference type="FunFam" id="2.40.50.100:FF:000020">
    <property type="entry name" value="50S ribosomal protein L27"/>
    <property type="match status" value="1"/>
</dbReference>
<evidence type="ECO:0000313" key="7">
    <source>
        <dbReference type="Proteomes" id="UP000001744"/>
    </source>
</evidence>
<dbReference type="Proteomes" id="UP000001744">
    <property type="component" value="Unassembled WGS sequence"/>
</dbReference>
<keyword evidence="7" id="KW-1185">Reference proteome</keyword>
<dbReference type="GeneID" id="7051344"/>
<dbReference type="JaponicusDB" id="SJAG_03636">
    <property type="gene designation" value="mrp7"/>
</dbReference>
<dbReference type="PRINTS" id="PR00063">
    <property type="entry name" value="RIBOSOMALL27"/>
</dbReference>
<organism evidence="5 7">
    <name type="scientific">Schizosaccharomyces japonicus (strain yFS275 / FY16936)</name>
    <name type="common">Fission yeast</name>
    <dbReference type="NCBI Taxonomy" id="402676"/>
    <lineage>
        <taxon>Eukaryota</taxon>
        <taxon>Fungi</taxon>
        <taxon>Dikarya</taxon>
        <taxon>Ascomycota</taxon>
        <taxon>Taphrinomycotina</taxon>
        <taxon>Schizosaccharomycetes</taxon>
        <taxon>Schizosaccharomycetales</taxon>
        <taxon>Schizosaccharomycetaceae</taxon>
        <taxon>Schizosaccharomyces</taxon>
    </lineage>
</organism>
<dbReference type="STRING" id="402676.B6K4S4"/>
<dbReference type="VEuPathDB" id="FungiDB:SJAG_03636"/>
<name>B6K4S4_SCHJY</name>
<evidence type="ECO:0000256" key="2">
    <source>
        <dbReference type="ARBA" id="ARBA00022980"/>
    </source>
</evidence>
<dbReference type="HOGENOM" id="CLU_1787940_0_0_1"/>
<dbReference type="InterPro" id="IPR001684">
    <property type="entry name" value="Ribosomal_bL27"/>
</dbReference>
<dbReference type="PANTHER" id="PTHR15893">
    <property type="entry name" value="RIBOSOMAL PROTEIN L27"/>
    <property type="match status" value="1"/>
</dbReference>
<dbReference type="OrthoDB" id="1867012at2759"/>
<keyword evidence="3" id="KW-0687">Ribonucleoprotein</keyword>
<reference evidence="5 7" key="1">
    <citation type="journal article" date="2011" name="Science">
        <title>Comparative functional genomics of the fission yeasts.</title>
        <authorList>
            <person name="Rhind N."/>
            <person name="Chen Z."/>
            <person name="Yassour M."/>
            <person name="Thompson D.A."/>
            <person name="Haas B.J."/>
            <person name="Habib N."/>
            <person name="Wapinski I."/>
            <person name="Roy S."/>
            <person name="Lin M.F."/>
            <person name="Heiman D.I."/>
            <person name="Young S.K."/>
            <person name="Furuya K."/>
            <person name="Guo Y."/>
            <person name="Pidoux A."/>
            <person name="Chen H.M."/>
            <person name="Robbertse B."/>
            <person name="Goldberg J.M."/>
            <person name="Aoki K."/>
            <person name="Bayne E.H."/>
            <person name="Berlin A.M."/>
            <person name="Desjardins C.A."/>
            <person name="Dobbs E."/>
            <person name="Dukaj L."/>
            <person name="Fan L."/>
            <person name="FitzGerald M.G."/>
            <person name="French C."/>
            <person name="Gujja S."/>
            <person name="Hansen K."/>
            <person name="Keifenheim D."/>
            <person name="Levin J.Z."/>
            <person name="Mosher R.A."/>
            <person name="Mueller C.A."/>
            <person name="Pfiffner J."/>
            <person name="Priest M."/>
            <person name="Russ C."/>
            <person name="Smialowska A."/>
            <person name="Swoboda P."/>
            <person name="Sykes S.M."/>
            <person name="Vaughn M."/>
            <person name="Vengrova S."/>
            <person name="Yoder R."/>
            <person name="Zeng Q."/>
            <person name="Allshire R."/>
            <person name="Baulcombe D."/>
            <person name="Birren B.W."/>
            <person name="Brown W."/>
            <person name="Ekwall K."/>
            <person name="Kellis M."/>
            <person name="Leatherwood J."/>
            <person name="Levin H."/>
            <person name="Margalit H."/>
            <person name="Martienssen R."/>
            <person name="Nieduszynski C.A."/>
            <person name="Spatafora J.W."/>
            <person name="Friedman N."/>
            <person name="Dalgaard J.Z."/>
            <person name="Baumann P."/>
            <person name="Niki H."/>
            <person name="Regev A."/>
            <person name="Nusbaum C."/>
        </authorList>
    </citation>
    <scope>NUCLEOTIDE SEQUENCE [LARGE SCALE GENOMIC DNA]</scope>
    <source>
        <strain evidence="7">yFS275 / FY16936</strain>
    </source>
</reference>